<dbReference type="Proteomes" id="UP000479190">
    <property type="component" value="Unassembled WGS sequence"/>
</dbReference>
<reference evidence="2 3" key="1">
    <citation type="submission" date="2020-02" db="EMBL/GenBank/DDBJ databases">
        <authorList>
            <person name="Ferguson B K."/>
        </authorList>
    </citation>
    <scope>NUCLEOTIDE SEQUENCE [LARGE SCALE GENOMIC DNA]</scope>
</reference>
<evidence type="ECO:0000313" key="3">
    <source>
        <dbReference type="Proteomes" id="UP000479190"/>
    </source>
</evidence>
<protein>
    <recommendedName>
        <fullName evidence="4">Secreted protein</fullName>
    </recommendedName>
</protein>
<accession>A0A6H5I4V4</accession>
<gene>
    <name evidence="2" type="ORF">TBRA_LOCUS1838</name>
</gene>
<name>A0A6H5I4V4_9HYME</name>
<keyword evidence="3" id="KW-1185">Reference proteome</keyword>
<evidence type="ECO:0000256" key="1">
    <source>
        <dbReference type="SAM" id="SignalP"/>
    </source>
</evidence>
<proteinExistence type="predicted"/>
<feature type="chain" id="PRO_5026178725" description="Secreted protein" evidence="1">
    <location>
        <begin position="18"/>
        <end position="164"/>
    </location>
</feature>
<dbReference type="EMBL" id="CADCXV010000358">
    <property type="protein sequence ID" value="CAB0029814.1"/>
    <property type="molecule type" value="Genomic_DNA"/>
</dbReference>
<organism evidence="2 3">
    <name type="scientific">Trichogramma brassicae</name>
    <dbReference type="NCBI Taxonomy" id="86971"/>
    <lineage>
        <taxon>Eukaryota</taxon>
        <taxon>Metazoa</taxon>
        <taxon>Ecdysozoa</taxon>
        <taxon>Arthropoda</taxon>
        <taxon>Hexapoda</taxon>
        <taxon>Insecta</taxon>
        <taxon>Pterygota</taxon>
        <taxon>Neoptera</taxon>
        <taxon>Endopterygota</taxon>
        <taxon>Hymenoptera</taxon>
        <taxon>Apocrita</taxon>
        <taxon>Proctotrupomorpha</taxon>
        <taxon>Chalcidoidea</taxon>
        <taxon>Trichogrammatidae</taxon>
        <taxon>Trichogramma</taxon>
    </lineage>
</organism>
<sequence>MIFVLRMILCLIITVFSTEELTDVDLSLTRLLQLNSTSANLYNKDSSSTSHQPLSEARLICLRIGVNSSIATSKRITLCIRTSLERLHKSLKLLCLESHYVKIPDGPVGLVAWSSRPLRSRGYCTSSSGLASQTPFDVTDLFYCRDLSGPCSGRDGHVLLMAAL</sequence>
<evidence type="ECO:0000313" key="2">
    <source>
        <dbReference type="EMBL" id="CAB0029814.1"/>
    </source>
</evidence>
<keyword evidence="1" id="KW-0732">Signal</keyword>
<dbReference type="AlphaFoldDB" id="A0A6H5I4V4"/>
<evidence type="ECO:0008006" key="4">
    <source>
        <dbReference type="Google" id="ProtNLM"/>
    </source>
</evidence>
<feature type="signal peptide" evidence="1">
    <location>
        <begin position="1"/>
        <end position="17"/>
    </location>
</feature>